<dbReference type="SUPFAM" id="SSF53901">
    <property type="entry name" value="Thiolase-like"/>
    <property type="match status" value="1"/>
</dbReference>
<dbReference type="PANTHER" id="PTHR18919">
    <property type="entry name" value="ACETYL-COA C-ACYLTRANSFERASE"/>
    <property type="match status" value="1"/>
</dbReference>
<protein>
    <recommendedName>
        <fullName evidence="2">acetyl-CoA C-acetyltransferase</fullName>
        <ecNumber evidence="2">2.3.1.9</ecNumber>
    </recommendedName>
</protein>
<dbReference type="InterPro" id="IPR016039">
    <property type="entry name" value="Thiolase-like"/>
</dbReference>
<dbReference type="GO" id="GO:0003985">
    <property type="term" value="F:acetyl-CoA C-acetyltransferase activity"/>
    <property type="evidence" value="ECO:0007669"/>
    <property type="project" value="UniProtKB-EC"/>
</dbReference>
<feature type="non-terminal residue" evidence="6">
    <location>
        <position position="68"/>
    </location>
</feature>
<keyword evidence="7" id="KW-1185">Reference proteome</keyword>
<evidence type="ECO:0000313" key="7">
    <source>
        <dbReference type="Proteomes" id="UP000820669"/>
    </source>
</evidence>
<evidence type="ECO:0000313" key="6">
    <source>
        <dbReference type="EMBL" id="NMI00014.1"/>
    </source>
</evidence>
<dbReference type="EMBL" id="JAAXLA010000046">
    <property type="protein sequence ID" value="NMI00014.1"/>
    <property type="molecule type" value="Genomic_DNA"/>
</dbReference>
<evidence type="ECO:0000256" key="3">
    <source>
        <dbReference type="ARBA" id="ARBA00022679"/>
    </source>
</evidence>
<dbReference type="InterPro" id="IPR020616">
    <property type="entry name" value="Thiolase_N"/>
</dbReference>
<evidence type="ECO:0000256" key="2">
    <source>
        <dbReference type="ARBA" id="ARBA00012705"/>
    </source>
</evidence>
<accession>A0ABX1SEL9</accession>
<dbReference type="EC" id="2.3.1.9" evidence="2"/>
<evidence type="ECO:0000259" key="5">
    <source>
        <dbReference type="Pfam" id="PF00108"/>
    </source>
</evidence>
<proteinExistence type="inferred from homology"/>
<sequence length="68" mass="6761">MPGSVIVGAARTPIGKLAGSLKDLSAVDLGGIAIAAALDRAAIPGHQVDYVIMGHVIQAGTGQITARQ</sequence>
<reference evidence="6 7" key="1">
    <citation type="submission" date="2020-04" db="EMBL/GenBank/DDBJ databases">
        <authorList>
            <person name="Klaysubun C."/>
            <person name="Duangmal K."/>
            <person name="Lipun K."/>
        </authorList>
    </citation>
    <scope>NUCLEOTIDE SEQUENCE [LARGE SCALE GENOMIC DNA]</scope>
    <source>
        <strain evidence="6 7">K10HN5</strain>
    </source>
</reference>
<dbReference type="PANTHER" id="PTHR18919:SF107">
    <property type="entry name" value="ACETYL-COA ACETYLTRANSFERASE, CYTOSOLIC"/>
    <property type="match status" value="1"/>
</dbReference>
<feature type="domain" description="Thiolase N-terminal" evidence="5">
    <location>
        <begin position="5"/>
        <end position="68"/>
    </location>
</feature>
<organism evidence="6 7">
    <name type="scientific">Pseudonocardia acidicola</name>
    <dbReference type="NCBI Taxonomy" id="2724939"/>
    <lineage>
        <taxon>Bacteria</taxon>
        <taxon>Bacillati</taxon>
        <taxon>Actinomycetota</taxon>
        <taxon>Actinomycetes</taxon>
        <taxon>Pseudonocardiales</taxon>
        <taxon>Pseudonocardiaceae</taxon>
        <taxon>Pseudonocardia</taxon>
    </lineage>
</organism>
<name>A0ABX1SEL9_9PSEU</name>
<evidence type="ECO:0000256" key="4">
    <source>
        <dbReference type="ARBA" id="ARBA00023315"/>
    </source>
</evidence>
<dbReference type="Gene3D" id="3.40.47.10">
    <property type="match status" value="1"/>
</dbReference>
<dbReference type="Proteomes" id="UP000820669">
    <property type="component" value="Unassembled WGS sequence"/>
</dbReference>
<keyword evidence="4 6" id="KW-0012">Acyltransferase</keyword>
<comment type="similarity">
    <text evidence="1">Belongs to the thiolase-like superfamily. Thiolase family.</text>
</comment>
<gene>
    <name evidence="6" type="ORF">HF526_22275</name>
</gene>
<keyword evidence="3 6" id="KW-0808">Transferase</keyword>
<comment type="caution">
    <text evidence="6">The sequence shown here is derived from an EMBL/GenBank/DDBJ whole genome shotgun (WGS) entry which is preliminary data.</text>
</comment>
<dbReference type="Pfam" id="PF00108">
    <property type="entry name" value="Thiolase_N"/>
    <property type="match status" value="1"/>
</dbReference>
<evidence type="ECO:0000256" key="1">
    <source>
        <dbReference type="ARBA" id="ARBA00010982"/>
    </source>
</evidence>